<evidence type="ECO:0000313" key="2">
    <source>
        <dbReference type="Proteomes" id="UP000032049"/>
    </source>
</evidence>
<evidence type="ECO:0008006" key="3">
    <source>
        <dbReference type="Google" id="ProtNLM"/>
    </source>
</evidence>
<reference evidence="1 2" key="1">
    <citation type="submission" date="2015-01" db="EMBL/GenBank/DDBJ databases">
        <title>Draft genome sequence of Pedobacter sp. NL19 isolated from sludge of an effluent treatment pond in an abandoned uranium mine.</title>
        <authorList>
            <person name="Santos T."/>
            <person name="Caetano T."/>
            <person name="Covas C."/>
            <person name="Cruz A."/>
            <person name="Mendo S."/>
        </authorList>
    </citation>
    <scope>NUCLEOTIDE SEQUENCE [LARGE SCALE GENOMIC DNA]</scope>
    <source>
        <strain evidence="1 2">NL19</strain>
    </source>
</reference>
<dbReference type="STRING" id="1503925.TH53_09740"/>
<proteinExistence type="predicted"/>
<dbReference type="InterPro" id="IPR011990">
    <property type="entry name" value="TPR-like_helical_dom_sf"/>
</dbReference>
<protein>
    <recommendedName>
        <fullName evidence="3">Tetratricopeptide repeat protein</fullName>
    </recommendedName>
</protein>
<sequence length="342" mass="39304">METLNDFIDFLQNISPEDKSGSKAPAEYNGVFSFLLGKQDNENTITGPQIHHCIDIYLDAVVACRKNDFKEADRLFEMADGLFDTIPESHVLPKLFKLSAWGNYYYKVARWEEAIALMKEGLLLSAELERNGYPILIFRRIEQIQNISRIYQKMGDLEKANNLIKNIITFIYSGHAEGLIIEDWNHELIRAVALVQENAMDSVFNQLASLNSALMYTGEYDNVYFNTHIFQPLLADMPADLYNRAIAHNWMYVKASYFNDPEEVYFENLKAFFGDTEISAAYDHFKANLLEQVIFYLNKDDKERTSLAIAQIQQYAEAHLKDFLGKPVRIASGKDLFLKVAV</sequence>
<dbReference type="SUPFAM" id="SSF48452">
    <property type="entry name" value="TPR-like"/>
    <property type="match status" value="1"/>
</dbReference>
<name>A0A0D0FXZ6_9SPHI</name>
<comment type="caution">
    <text evidence="1">The sequence shown here is derived from an EMBL/GenBank/DDBJ whole genome shotgun (WGS) entry which is preliminary data.</text>
</comment>
<dbReference type="Proteomes" id="UP000032049">
    <property type="component" value="Unassembled WGS sequence"/>
</dbReference>
<accession>A0A0D0FXZ6</accession>
<dbReference type="OrthoDB" id="740987at2"/>
<gene>
    <name evidence="1" type="ORF">TH53_09740</name>
</gene>
<evidence type="ECO:0000313" key="1">
    <source>
        <dbReference type="EMBL" id="KIO77379.1"/>
    </source>
</evidence>
<dbReference type="RefSeq" id="WP_041881188.1">
    <property type="nucleotide sequence ID" value="NZ_CP157278.1"/>
</dbReference>
<dbReference type="AlphaFoldDB" id="A0A0D0FXZ6"/>
<dbReference type="EMBL" id="JXRA01000036">
    <property type="protein sequence ID" value="KIO77379.1"/>
    <property type="molecule type" value="Genomic_DNA"/>
</dbReference>
<organism evidence="1 2">
    <name type="scientific">Pedobacter lusitanus</name>
    <dbReference type="NCBI Taxonomy" id="1503925"/>
    <lineage>
        <taxon>Bacteria</taxon>
        <taxon>Pseudomonadati</taxon>
        <taxon>Bacteroidota</taxon>
        <taxon>Sphingobacteriia</taxon>
        <taxon>Sphingobacteriales</taxon>
        <taxon>Sphingobacteriaceae</taxon>
        <taxon>Pedobacter</taxon>
    </lineage>
</organism>
<keyword evidence="2" id="KW-1185">Reference proteome</keyword>
<dbReference type="Gene3D" id="1.25.40.10">
    <property type="entry name" value="Tetratricopeptide repeat domain"/>
    <property type="match status" value="1"/>
</dbReference>